<dbReference type="STRING" id="265719.SAMN04488509_10861"/>
<evidence type="ECO:0000256" key="1">
    <source>
        <dbReference type="SAM" id="Phobius"/>
    </source>
</evidence>
<dbReference type="Pfam" id="PF10003">
    <property type="entry name" value="DUF2244"/>
    <property type="match status" value="1"/>
</dbReference>
<accession>A0A1G6Y075</accession>
<name>A0A1G6Y075_9GAMM</name>
<dbReference type="AlphaFoldDB" id="A0A1G6Y075"/>
<dbReference type="InterPro" id="IPR019253">
    <property type="entry name" value="DUF2244_TM"/>
</dbReference>
<dbReference type="EMBL" id="FNAG01000008">
    <property type="protein sequence ID" value="SDD83681.1"/>
    <property type="molecule type" value="Genomic_DNA"/>
</dbReference>
<feature type="transmembrane region" description="Helical" evidence="1">
    <location>
        <begin position="32"/>
        <end position="48"/>
    </location>
</feature>
<evidence type="ECO:0000313" key="3">
    <source>
        <dbReference type="Proteomes" id="UP000199603"/>
    </source>
</evidence>
<sequence>MIETMQAEGEVGAQRWVLKPNRSLDLRQARRFFALVVATSVLVSGYSWTQGNVFAPVFAVAELSVLALVFWVVWRRAERAEVISINPDRVSVNRVPELVEALSEPTPWVRIEARDGQLYLASRGRRVDVGRFLGEAEREQLAKDLEHGLRQARAQSVYRFTEDSR</sequence>
<evidence type="ECO:0000313" key="2">
    <source>
        <dbReference type="EMBL" id="SDD83681.1"/>
    </source>
</evidence>
<keyword evidence="1" id="KW-0472">Membrane</keyword>
<proteinExistence type="predicted"/>
<feature type="transmembrane region" description="Helical" evidence="1">
    <location>
        <begin position="54"/>
        <end position="74"/>
    </location>
</feature>
<protein>
    <submittedName>
        <fullName evidence="2">Uncharacterized membrane protein</fullName>
    </submittedName>
</protein>
<keyword evidence="1" id="KW-1133">Transmembrane helix</keyword>
<dbReference type="RefSeq" id="WP_176764187.1">
    <property type="nucleotide sequence ID" value="NZ_FNAG01000008.1"/>
</dbReference>
<gene>
    <name evidence="2" type="ORF">SAMN04488509_10861</name>
</gene>
<reference evidence="2 3" key="1">
    <citation type="submission" date="2016-10" db="EMBL/GenBank/DDBJ databases">
        <authorList>
            <person name="de Groot N.N."/>
        </authorList>
    </citation>
    <scope>NUCLEOTIDE SEQUENCE [LARGE SCALE GENOMIC DNA]</scope>
    <source>
        <strain evidence="2 3">DSM 16957</strain>
    </source>
</reference>
<keyword evidence="3" id="KW-1185">Reference proteome</keyword>
<keyword evidence="1" id="KW-0812">Transmembrane</keyword>
<dbReference type="Proteomes" id="UP000199603">
    <property type="component" value="Unassembled WGS sequence"/>
</dbReference>
<organism evidence="2 3">
    <name type="scientific">Aquimonas voraii</name>
    <dbReference type="NCBI Taxonomy" id="265719"/>
    <lineage>
        <taxon>Bacteria</taxon>
        <taxon>Pseudomonadati</taxon>
        <taxon>Pseudomonadota</taxon>
        <taxon>Gammaproteobacteria</taxon>
        <taxon>Lysobacterales</taxon>
        <taxon>Lysobacteraceae</taxon>
        <taxon>Aquimonas</taxon>
    </lineage>
</organism>